<dbReference type="Proteomes" id="UP001165074">
    <property type="component" value="Unassembled WGS sequence"/>
</dbReference>
<evidence type="ECO:0000313" key="1">
    <source>
        <dbReference type="EMBL" id="GLY83043.1"/>
    </source>
</evidence>
<sequence length="96" mass="10603">MRLMDGTPVRCGASRVTVDRSLPGEIAAYGRGISHHAFYWGAELMLITTVEGAVTAFSLANPKELEWARLSQRILALNAAIWHNWLINAPVKRSLS</sequence>
<comment type="caution">
    <text evidence="1">The sequence shown here is derived from an EMBL/GenBank/DDBJ whole genome shotgun (WGS) entry which is preliminary data.</text>
</comment>
<name>A0A9W6RWN0_9ACTN</name>
<accession>A0A9W6RWN0</accession>
<dbReference type="EMBL" id="BSTK01000001">
    <property type="protein sequence ID" value="GLY83043.1"/>
    <property type="molecule type" value="Genomic_DNA"/>
</dbReference>
<keyword evidence="2" id="KW-1185">Reference proteome</keyword>
<dbReference type="AlphaFoldDB" id="A0A9W6RWN0"/>
<reference evidence="1" key="1">
    <citation type="submission" date="2023-03" db="EMBL/GenBank/DDBJ databases">
        <title>Actinoallomurus iriomotensis NBRC 103684.</title>
        <authorList>
            <person name="Ichikawa N."/>
            <person name="Sato H."/>
            <person name="Tonouchi N."/>
        </authorList>
    </citation>
    <scope>NUCLEOTIDE SEQUENCE</scope>
    <source>
        <strain evidence="1">NBRC 103684</strain>
    </source>
</reference>
<organism evidence="1 2">
    <name type="scientific">Actinoallomurus iriomotensis</name>
    <dbReference type="NCBI Taxonomy" id="478107"/>
    <lineage>
        <taxon>Bacteria</taxon>
        <taxon>Bacillati</taxon>
        <taxon>Actinomycetota</taxon>
        <taxon>Actinomycetes</taxon>
        <taxon>Streptosporangiales</taxon>
        <taxon>Thermomonosporaceae</taxon>
        <taxon>Actinoallomurus</taxon>
    </lineage>
</organism>
<protein>
    <submittedName>
        <fullName evidence="1">Uncharacterized protein</fullName>
    </submittedName>
</protein>
<evidence type="ECO:0000313" key="2">
    <source>
        <dbReference type="Proteomes" id="UP001165074"/>
    </source>
</evidence>
<proteinExistence type="predicted"/>
<gene>
    <name evidence="1" type="ORF">Airi02_009730</name>
</gene>